<dbReference type="InterPro" id="IPR010719">
    <property type="entry name" value="MnmM_MeTrfase"/>
</dbReference>
<dbReference type="Proteomes" id="UP001597520">
    <property type="component" value="Unassembled WGS sequence"/>
</dbReference>
<name>A0ABW5T0Q2_9BACI</name>
<organism evidence="1 2">
    <name type="scientific">Salibacterium lacus</name>
    <dbReference type="NCBI Taxonomy" id="1898109"/>
    <lineage>
        <taxon>Bacteria</taxon>
        <taxon>Bacillati</taxon>
        <taxon>Bacillota</taxon>
        <taxon>Bacilli</taxon>
        <taxon>Bacillales</taxon>
        <taxon>Bacillaceae</taxon>
    </lineage>
</organism>
<dbReference type="CDD" id="cd02440">
    <property type="entry name" value="AdoMet_MTases"/>
    <property type="match status" value="1"/>
</dbReference>
<dbReference type="PANTHER" id="PTHR35276">
    <property type="entry name" value="S-ADENOSYL-L-METHIONINE-DEPENDENT METHYLTRANSFERASES SUPERFAMILY PROTEIN"/>
    <property type="match status" value="1"/>
</dbReference>
<protein>
    <submittedName>
        <fullName evidence="1">Class I SAM-dependent methyltransferase</fullName>
    </submittedName>
</protein>
<keyword evidence="2" id="KW-1185">Reference proteome</keyword>
<proteinExistence type="predicted"/>
<dbReference type="Gene3D" id="3.40.50.150">
    <property type="entry name" value="Vaccinia Virus protein VP39"/>
    <property type="match status" value="1"/>
</dbReference>
<keyword evidence="1" id="KW-0808">Transferase</keyword>
<gene>
    <name evidence="1" type="ORF">ACFSUB_07750</name>
</gene>
<keyword evidence="1" id="KW-0489">Methyltransferase</keyword>
<accession>A0ABW5T0Q2</accession>
<dbReference type="SUPFAM" id="SSF53335">
    <property type="entry name" value="S-adenosyl-L-methionine-dependent methyltransferases"/>
    <property type="match status" value="1"/>
</dbReference>
<evidence type="ECO:0000313" key="1">
    <source>
        <dbReference type="EMBL" id="MFD2705361.1"/>
    </source>
</evidence>
<dbReference type="GO" id="GO:0032259">
    <property type="term" value="P:methylation"/>
    <property type="evidence" value="ECO:0007669"/>
    <property type="project" value="UniProtKB-KW"/>
</dbReference>
<dbReference type="PANTHER" id="PTHR35276:SF1">
    <property type="entry name" value="TRNA (MNM(5)S(2)U34)-METHYLTRANSFERASE, CHLOROPLASTIC"/>
    <property type="match status" value="1"/>
</dbReference>
<dbReference type="Pfam" id="PF06962">
    <property type="entry name" value="rRNA_methylase"/>
    <property type="match status" value="1"/>
</dbReference>
<dbReference type="InterPro" id="IPR029063">
    <property type="entry name" value="SAM-dependent_MTases_sf"/>
</dbReference>
<comment type="caution">
    <text evidence="1">The sequence shown here is derived from an EMBL/GenBank/DDBJ whole genome shotgun (WGS) entry which is preliminary data.</text>
</comment>
<evidence type="ECO:0000313" key="2">
    <source>
        <dbReference type="Proteomes" id="UP001597520"/>
    </source>
</evidence>
<dbReference type="GO" id="GO:0008168">
    <property type="term" value="F:methyltransferase activity"/>
    <property type="evidence" value="ECO:0007669"/>
    <property type="project" value="UniProtKB-KW"/>
</dbReference>
<reference evidence="2" key="1">
    <citation type="journal article" date="2019" name="Int. J. Syst. Evol. Microbiol.">
        <title>The Global Catalogue of Microorganisms (GCM) 10K type strain sequencing project: providing services to taxonomists for standard genome sequencing and annotation.</title>
        <authorList>
            <consortium name="The Broad Institute Genomics Platform"/>
            <consortium name="The Broad Institute Genome Sequencing Center for Infectious Disease"/>
            <person name="Wu L."/>
            <person name="Ma J."/>
        </authorList>
    </citation>
    <scope>NUCLEOTIDE SEQUENCE [LARGE SCALE GENOMIC DNA]</scope>
    <source>
        <strain evidence="2">KCTC 33792</strain>
    </source>
</reference>
<dbReference type="EMBL" id="JBHUML010000002">
    <property type="protein sequence ID" value="MFD2705361.1"/>
    <property type="molecule type" value="Genomic_DNA"/>
</dbReference>
<sequence length="192" mass="21666">MTMPDVLTFAKEWMERVLENGDTAIDATAGTGRDTLHLAHCVGSGGHVFSFDIQTEALEQTKQRLDKHLLYERTTLINKGHEHAAAQIPADHRKKLKAAVFNLGYLPGGNKTITTRTETTIQAISQLLDIIKPGGLLFVVVYPGHPEGRMEKDKLEEYAAALPQRDIQVLRYEFMNQVNHPPFLFIFDKRQE</sequence>
<dbReference type="RefSeq" id="WP_380712613.1">
    <property type="nucleotide sequence ID" value="NZ_JBHUML010000002.1"/>
</dbReference>